<dbReference type="OrthoDB" id="2985014at2759"/>
<keyword evidence="5 7" id="KW-0472">Membrane</keyword>
<accession>K2RWA5</accession>
<comment type="subcellular location">
    <subcellularLocation>
        <location evidence="1">Membrane</location>
        <topology evidence="1">Multi-pass membrane protein</topology>
    </subcellularLocation>
</comment>
<evidence type="ECO:0000313" key="9">
    <source>
        <dbReference type="Proteomes" id="UP000007129"/>
    </source>
</evidence>
<dbReference type="SUPFAM" id="SSF103473">
    <property type="entry name" value="MFS general substrate transporter"/>
    <property type="match status" value="1"/>
</dbReference>
<dbReference type="AlphaFoldDB" id="K2RWA5"/>
<sequence length="208" mass="22936">MFLTATQWYSSTVLSAAFSGLISYGVFQLGGSLHGWQYLFLVEGGLTVLIALLAGLILPKNPWTCRWLSDAEKELCVLRAQRDSTSNVGSAWDFHEGMQPFKSWQVRLLSPSNCPTDGLCHSQNQSVRHSWRKAARVVKAAIWTQRRSKYYDTCIQTTAYATTHTFLQPEQSFLNPPSTSIDATVSNTDMPPPATQSPPTSSAPSSSS</sequence>
<keyword evidence="4 7" id="KW-1133">Transmembrane helix</keyword>
<feature type="compositionally biased region" description="Low complexity" evidence="6">
    <location>
        <begin position="197"/>
        <end position="208"/>
    </location>
</feature>
<dbReference type="InParanoid" id="K2RWA5"/>
<dbReference type="HOGENOM" id="CLU_1321115_0_0_1"/>
<organism evidence="8 9">
    <name type="scientific">Macrophomina phaseolina (strain MS6)</name>
    <name type="common">Charcoal rot fungus</name>
    <dbReference type="NCBI Taxonomy" id="1126212"/>
    <lineage>
        <taxon>Eukaryota</taxon>
        <taxon>Fungi</taxon>
        <taxon>Dikarya</taxon>
        <taxon>Ascomycota</taxon>
        <taxon>Pezizomycotina</taxon>
        <taxon>Dothideomycetes</taxon>
        <taxon>Dothideomycetes incertae sedis</taxon>
        <taxon>Botryosphaeriales</taxon>
        <taxon>Botryosphaeriaceae</taxon>
        <taxon>Macrophomina</taxon>
    </lineage>
</organism>
<comment type="caution">
    <text evidence="8">The sequence shown here is derived from an EMBL/GenBank/DDBJ whole genome shotgun (WGS) entry which is preliminary data.</text>
</comment>
<keyword evidence="2" id="KW-0813">Transport</keyword>
<dbReference type="PANTHER" id="PTHR43791">
    <property type="entry name" value="PERMEASE-RELATED"/>
    <property type="match status" value="1"/>
</dbReference>
<dbReference type="GO" id="GO:0016020">
    <property type="term" value="C:membrane"/>
    <property type="evidence" value="ECO:0007669"/>
    <property type="project" value="UniProtKB-SubCell"/>
</dbReference>
<evidence type="ECO:0000256" key="7">
    <source>
        <dbReference type="SAM" id="Phobius"/>
    </source>
</evidence>
<feature type="transmembrane region" description="Helical" evidence="7">
    <location>
        <begin position="12"/>
        <end position="30"/>
    </location>
</feature>
<reference evidence="8 9" key="1">
    <citation type="journal article" date="2012" name="BMC Genomics">
        <title>Tools to kill: Genome of one of the most destructive plant pathogenic fungi Macrophomina phaseolina.</title>
        <authorList>
            <person name="Islam M.S."/>
            <person name="Haque M.S."/>
            <person name="Islam M.M."/>
            <person name="Emdad E.M."/>
            <person name="Halim A."/>
            <person name="Hossen Q.M.M."/>
            <person name="Hossain M.Z."/>
            <person name="Ahmed B."/>
            <person name="Rahim S."/>
            <person name="Rahman M.S."/>
            <person name="Alam M.M."/>
            <person name="Hou S."/>
            <person name="Wan X."/>
            <person name="Saito J.A."/>
            <person name="Alam M."/>
        </authorList>
    </citation>
    <scope>NUCLEOTIDE SEQUENCE [LARGE SCALE GENOMIC DNA]</scope>
    <source>
        <strain evidence="8 9">MS6</strain>
    </source>
</reference>
<evidence type="ECO:0000256" key="4">
    <source>
        <dbReference type="ARBA" id="ARBA00022989"/>
    </source>
</evidence>
<name>K2RWA5_MACPH</name>
<dbReference type="EMBL" id="AHHD01000167">
    <property type="protein sequence ID" value="EKG19023.1"/>
    <property type="molecule type" value="Genomic_DNA"/>
</dbReference>
<dbReference type="eggNOG" id="KOG2533">
    <property type="taxonomic scope" value="Eukaryota"/>
</dbReference>
<keyword evidence="3 7" id="KW-0812">Transmembrane</keyword>
<dbReference type="VEuPathDB" id="FungiDB:MPH_03713"/>
<gene>
    <name evidence="8" type="ORF">MPH_03713</name>
</gene>
<feature type="transmembrane region" description="Helical" evidence="7">
    <location>
        <begin position="36"/>
        <end position="58"/>
    </location>
</feature>
<evidence type="ECO:0000256" key="5">
    <source>
        <dbReference type="ARBA" id="ARBA00023136"/>
    </source>
</evidence>
<dbReference type="InterPro" id="IPR036259">
    <property type="entry name" value="MFS_trans_sf"/>
</dbReference>
<evidence type="ECO:0000256" key="6">
    <source>
        <dbReference type="SAM" id="MobiDB-lite"/>
    </source>
</evidence>
<feature type="compositionally biased region" description="Polar residues" evidence="6">
    <location>
        <begin position="174"/>
        <end position="189"/>
    </location>
</feature>
<dbReference type="PANTHER" id="PTHR43791:SF50">
    <property type="entry name" value="TRANSPORTER, PUTATIVE (AFU_ORTHOLOGUE AFUA_2G00840)-RELATED"/>
    <property type="match status" value="1"/>
</dbReference>
<evidence type="ECO:0000313" key="8">
    <source>
        <dbReference type="EMBL" id="EKG19023.1"/>
    </source>
</evidence>
<feature type="region of interest" description="Disordered" evidence="6">
    <location>
        <begin position="174"/>
        <end position="208"/>
    </location>
</feature>
<dbReference type="Proteomes" id="UP000007129">
    <property type="component" value="Unassembled WGS sequence"/>
</dbReference>
<proteinExistence type="predicted"/>
<evidence type="ECO:0000256" key="1">
    <source>
        <dbReference type="ARBA" id="ARBA00004141"/>
    </source>
</evidence>
<protein>
    <submittedName>
        <fullName evidence="8">Major facilitator superfamily domain general substrate transporter</fullName>
    </submittedName>
</protein>
<evidence type="ECO:0000256" key="2">
    <source>
        <dbReference type="ARBA" id="ARBA00022448"/>
    </source>
</evidence>
<dbReference type="GO" id="GO:0022857">
    <property type="term" value="F:transmembrane transporter activity"/>
    <property type="evidence" value="ECO:0007669"/>
    <property type="project" value="TreeGrafter"/>
</dbReference>
<dbReference type="Gene3D" id="1.20.1250.20">
    <property type="entry name" value="MFS general substrate transporter like domains"/>
    <property type="match status" value="1"/>
</dbReference>
<evidence type="ECO:0000256" key="3">
    <source>
        <dbReference type="ARBA" id="ARBA00022692"/>
    </source>
</evidence>